<keyword evidence="1" id="KW-1185">Reference proteome</keyword>
<dbReference type="AlphaFoldDB" id="A0A914H081"/>
<dbReference type="Gene3D" id="1.20.1280.50">
    <property type="match status" value="1"/>
</dbReference>
<proteinExistence type="predicted"/>
<dbReference type="SUPFAM" id="SSF81383">
    <property type="entry name" value="F-box domain"/>
    <property type="match status" value="1"/>
</dbReference>
<dbReference type="InterPro" id="IPR036047">
    <property type="entry name" value="F-box-like_dom_sf"/>
</dbReference>
<name>A0A914H081_GLORO</name>
<protein>
    <submittedName>
        <fullName evidence="2">F-box domain-containing protein</fullName>
    </submittedName>
</protein>
<reference evidence="2" key="1">
    <citation type="submission" date="2022-11" db="UniProtKB">
        <authorList>
            <consortium name="WormBaseParasite"/>
        </authorList>
    </citation>
    <scope>IDENTIFICATION</scope>
</reference>
<sequence length="309" mass="35771">MPTYFYFLPVFTYISAPPYISHLFLSNAVADTNCKALNTELPATNSELSFPQPYELLSAELWLLIFGNLERNDLDSCEHVCAWWHQMIRHNSKYLASRVIDYVIFSSKRTFSMILSSGNIIKVYRTEKYFTSRNMLKPIGDPSFMTVETYRRSQSKPKPSADGGAQLSLYFEELRAFTNEAWESDDRKSGILGGVDAIGLHYPHFYAKTFYKILTPPSAFFLKLNKLLRNLGHVNYWVFQTFTLTDAFVEQFMHCVEPKIITNDIRLIRVKRGKAHHRAVRFFFNVVLGNRQILEKLPNAANVMMLNTD</sequence>
<organism evidence="1 2">
    <name type="scientific">Globodera rostochiensis</name>
    <name type="common">Golden nematode worm</name>
    <name type="synonym">Heterodera rostochiensis</name>
    <dbReference type="NCBI Taxonomy" id="31243"/>
    <lineage>
        <taxon>Eukaryota</taxon>
        <taxon>Metazoa</taxon>
        <taxon>Ecdysozoa</taxon>
        <taxon>Nematoda</taxon>
        <taxon>Chromadorea</taxon>
        <taxon>Rhabditida</taxon>
        <taxon>Tylenchina</taxon>
        <taxon>Tylenchomorpha</taxon>
        <taxon>Tylenchoidea</taxon>
        <taxon>Heteroderidae</taxon>
        <taxon>Heteroderinae</taxon>
        <taxon>Globodera</taxon>
    </lineage>
</organism>
<accession>A0A914H081</accession>
<dbReference type="Proteomes" id="UP000887572">
    <property type="component" value="Unplaced"/>
</dbReference>
<evidence type="ECO:0000313" key="1">
    <source>
        <dbReference type="Proteomes" id="UP000887572"/>
    </source>
</evidence>
<dbReference type="WBParaSite" id="Gr19_v10_g1203.t1">
    <property type="protein sequence ID" value="Gr19_v10_g1203.t1"/>
    <property type="gene ID" value="Gr19_v10_g1203"/>
</dbReference>
<evidence type="ECO:0000313" key="2">
    <source>
        <dbReference type="WBParaSite" id="Gr19_v10_g1203.t1"/>
    </source>
</evidence>